<evidence type="ECO:0000256" key="9">
    <source>
        <dbReference type="RuleBase" id="RU363035"/>
    </source>
</evidence>
<evidence type="ECO:0000313" key="12">
    <source>
        <dbReference type="EMBL" id="MBN2066900.1"/>
    </source>
</evidence>
<reference evidence="12" key="1">
    <citation type="submission" date="2021-01" db="EMBL/GenBank/DDBJ databases">
        <title>Active Sulfur Cycling in an Early Earth Analoge.</title>
        <authorList>
            <person name="Hahn C.R."/>
            <person name="Youssef N.H."/>
            <person name="Elshahed M."/>
        </authorList>
    </citation>
    <scope>NUCLEOTIDE SEQUENCE</scope>
    <source>
        <strain evidence="12">Zod_Metabat.1151</strain>
    </source>
</reference>
<dbReference type="SUPFAM" id="SSF50677">
    <property type="entry name" value="ValRS/IleRS/LeuRS editing domain"/>
    <property type="match status" value="1"/>
</dbReference>
<dbReference type="SUPFAM" id="SSF47323">
    <property type="entry name" value="Anticodon-binding domain of a subclass of class I aminoacyl-tRNA synthetases"/>
    <property type="match status" value="1"/>
</dbReference>
<dbReference type="InterPro" id="IPR002301">
    <property type="entry name" value="Ile-tRNA-ligase"/>
</dbReference>
<sequence length="953" mass="109685">MQRKILQPYSREREEEVKKFWKQKKIPALVRQQSAKQKKPYYFMDGPPYATGHIHMGTALNKILKDVAIRSKRMQGFHVFDRPGYDTHGLPIENKVEEKLGFKSKNDIEEYGVGKFIKECKQYATQFIGVMNSEFNELGIWMDWKNPYLTLSNDYIEAIWWTFKKADEKGLLGKGLYPVHVCPRCETGVAYNEIEYAKQTDEAIYVKFKVKGQDNTFLVIWTTTPWTLPGNTGVMVHPSFDYSFAKMSNGETWIIAKEKVQEIMDAIEAGFSIEKTVKGKELEGMQYENPLAKNLNLPPLKNAYRVVLSPRYVNLEEGTGLVHTAPGHGKEDFDAGQKSGLPAISPVELNGLLSKEAGKYAGKKCRVVDKEIISDLEKDNALVYRHAYTHDYPLCWRCKTPLLMVSVQQLFFKISSIQKRLLELNKKVHWVPAWMQSRMQNWLEGIGDWPISRARYWGTPIPLWKCDKCSEQKVIGSVKELEKLSGKKVRELHKPEIDCVEFRCKCSGTMKRVPEVLDVWFDSGVSSWAALGFPQKQELFKKFWPADLNLEGTDQFRGWWNSELILSTIAFDSLPFKSIMVHGLVLDLDKRKMSKSLGNIVQPKDVIEKYSRDYLRYCLASTSRGEDFAFDWNSFKDIHRFFTILWNSFNYASMYLKLDLSKKPPLKGLQVEDKWVLSRLNSLTGEVLASYNSYTYFKATAALEKFVLDDLSRTYIKLVRDRVGAKTEKALNSTMSCIFSSLLSLLSPVTPHIAEYLYQGLRSGKMPVSVHLKQLPAIDKKLLNPKLEMEFERAQELIQAVLSLREKQKLRRRWPLKRLAIVSKTGKEFSTVKGVIESSCNVQKVEESKTVPKGNYASAGLGELKLFLLLDADQNLRDEWELQELRRKIQEKRKQASLLPGQKATLLISSDDKKFLQKHKKRIERETATSLKIVEKPAEEKLVEKLVSIELKN</sequence>
<evidence type="ECO:0000256" key="2">
    <source>
        <dbReference type="ARBA" id="ARBA00022598"/>
    </source>
</evidence>
<dbReference type="EMBL" id="JAFGDB010000006">
    <property type="protein sequence ID" value="MBN2066900.1"/>
    <property type="molecule type" value="Genomic_DNA"/>
</dbReference>
<evidence type="ECO:0000313" key="13">
    <source>
        <dbReference type="Proteomes" id="UP000809243"/>
    </source>
</evidence>
<dbReference type="GO" id="GO:0005737">
    <property type="term" value="C:cytoplasm"/>
    <property type="evidence" value="ECO:0007669"/>
    <property type="project" value="UniProtKB-UniRule"/>
</dbReference>
<keyword evidence="6 9" id="KW-0030">Aminoacyl-tRNA synthetase</keyword>
<dbReference type="PRINTS" id="PR00984">
    <property type="entry name" value="TRNASYNTHILE"/>
</dbReference>
<evidence type="ECO:0000256" key="1">
    <source>
        <dbReference type="ARBA" id="ARBA00013165"/>
    </source>
</evidence>
<evidence type="ECO:0000256" key="6">
    <source>
        <dbReference type="ARBA" id="ARBA00023146"/>
    </source>
</evidence>
<dbReference type="SUPFAM" id="SSF52374">
    <property type="entry name" value="Nucleotidylyl transferase"/>
    <property type="match status" value="1"/>
</dbReference>
<keyword evidence="3 9" id="KW-0547">Nucleotide-binding</keyword>
<evidence type="ECO:0000256" key="3">
    <source>
        <dbReference type="ARBA" id="ARBA00022741"/>
    </source>
</evidence>
<dbReference type="InterPro" id="IPR014729">
    <property type="entry name" value="Rossmann-like_a/b/a_fold"/>
</dbReference>
<dbReference type="NCBIfam" id="TIGR00392">
    <property type="entry name" value="ileS"/>
    <property type="match status" value="1"/>
</dbReference>
<comment type="caution">
    <text evidence="12">The sequence shown here is derived from an EMBL/GenBank/DDBJ whole genome shotgun (WGS) entry which is preliminary data.</text>
</comment>
<dbReference type="Gene3D" id="1.10.730.10">
    <property type="entry name" value="Isoleucyl-tRNA Synthetase, Domain 1"/>
    <property type="match status" value="1"/>
</dbReference>
<dbReference type="EC" id="6.1.1.5" evidence="1 8"/>
<keyword evidence="2 9" id="KW-0436">Ligase</keyword>
<dbReference type="InterPro" id="IPR023586">
    <property type="entry name" value="Ile-tRNA-ligase_type2"/>
</dbReference>
<organism evidence="12 13">
    <name type="scientific">Candidatus Iainarchaeum sp</name>
    <dbReference type="NCBI Taxonomy" id="3101447"/>
    <lineage>
        <taxon>Archaea</taxon>
        <taxon>Candidatus Iainarchaeota</taxon>
        <taxon>Candidatus Iainarchaeia</taxon>
        <taxon>Candidatus Iainarchaeales</taxon>
        <taxon>Candidatus Iainarchaeaceae</taxon>
        <taxon>Candidatus Iainarchaeum</taxon>
    </lineage>
</organism>
<keyword evidence="5 9" id="KW-0648">Protein biosynthesis</keyword>
<dbReference type="PANTHER" id="PTHR42780">
    <property type="entry name" value="SOLEUCYL-TRNA SYNTHETASE"/>
    <property type="match status" value="1"/>
</dbReference>
<gene>
    <name evidence="12" type="ORF">JW744_00345</name>
</gene>
<keyword evidence="4 9" id="KW-0067">ATP-binding</keyword>
<dbReference type="Pfam" id="PF08264">
    <property type="entry name" value="Anticodon_1"/>
    <property type="match status" value="1"/>
</dbReference>
<dbReference type="Gene3D" id="3.40.50.620">
    <property type="entry name" value="HUPs"/>
    <property type="match status" value="2"/>
</dbReference>
<name>A0A938YW31_9ARCH</name>
<accession>A0A938YW31</accession>
<protein>
    <recommendedName>
        <fullName evidence="1 8">Isoleucine--tRNA ligase</fullName>
        <ecNumber evidence="1 8">6.1.1.5</ecNumber>
    </recommendedName>
</protein>
<dbReference type="Proteomes" id="UP000809243">
    <property type="component" value="Unassembled WGS sequence"/>
</dbReference>
<feature type="domain" description="Aminoacyl-tRNA synthetase class Ia" evidence="10">
    <location>
        <begin position="18"/>
        <end position="630"/>
    </location>
</feature>
<dbReference type="Pfam" id="PF00133">
    <property type="entry name" value="tRNA-synt_1"/>
    <property type="match status" value="1"/>
</dbReference>
<dbReference type="InterPro" id="IPR009080">
    <property type="entry name" value="tRNAsynth_Ia_anticodon-bd"/>
</dbReference>
<dbReference type="InterPro" id="IPR001412">
    <property type="entry name" value="aa-tRNA-synth_I_CS"/>
</dbReference>
<dbReference type="PANTHER" id="PTHR42780:SF1">
    <property type="entry name" value="ISOLEUCINE--TRNA LIGASE, CYTOPLASMIC"/>
    <property type="match status" value="1"/>
</dbReference>
<evidence type="ECO:0000259" key="10">
    <source>
        <dbReference type="Pfam" id="PF00133"/>
    </source>
</evidence>
<dbReference type="InterPro" id="IPR013155">
    <property type="entry name" value="M/V/L/I-tRNA-synth_anticd-bd"/>
</dbReference>
<dbReference type="InterPro" id="IPR002300">
    <property type="entry name" value="aa-tRNA-synth_Ia"/>
</dbReference>
<evidence type="ECO:0000256" key="7">
    <source>
        <dbReference type="ARBA" id="ARBA00048359"/>
    </source>
</evidence>
<dbReference type="CDD" id="cd00818">
    <property type="entry name" value="IleRS_core"/>
    <property type="match status" value="1"/>
</dbReference>
<feature type="domain" description="Methionyl/Valyl/Leucyl/Isoleucyl-tRNA synthetase anticodon-binding" evidence="11">
    <location>
        <begin position="673"/>
        <end position="817"/>
    </location>
</feature>
<comment type="similarity">
    <text evidence="9">Belongs to the class-I aminoacyl-tRNA synthetase family.</text>
</comment>
<dbReference type="GO" id="GO:0006428">
    <property type="term" value="P:isoleucyl-tRNA aminoacylation"/>
    <property type="evidence" value="ECO:0007669"/>
    <property type="project" value="UniProtKB-UniRule"/>
</dbReference>
<dbReference type="PROSITE" id="PS00178">
    <property type="entry name" value="AA_TRNA_LIGASE_I"/>
    <property type="match status" value="1"/>
</dbReference>
<evidence type="ECO:0000259" key="11">
    <source>
        <dbReference type="Pfam" id="PF08264"/>
    </source>
</evidence>
<dbReference type="GO" id="GO:0002161">
    <property type="term" value="F:aminoacyl-tRNA deacylase activity"/>
    <property type="evidence" value="ECO:0007669"/>
    <property type="project" value="InterPro"/>
</dbReference>
<proteinExistence type="inferred from homology"/>
<evidence type="ECO:0000256" key="8">
    <source>
        <dbReference type="NCBIfam" id="TIGR00392"/>
    </source>
</evidence>
<evidence type="ECO:0000256" key="5">
    <source>
        <dbReference type="ARBA" id="ARBA00022917"/>
    </source>
</evidence>
<comment type="catalytic activity">
    <reaction evidence="7">
        <text>tRNA(Ile) + L-isoleucine + ATP = L-isoleucyl-tRNA(Ile) + AMP + diphosphate</text>
        <dbReference type="Rhea" id="RHEA:11060"/>
        <dbReference type="Rhea" id="RHEA-COMP:9666"/>
        <dbReference type="Rhea" id="RHEA-COMP:9695"/>
        <dbReference type="ChEBI" id="CHEBI:30616"/>
        <dbReference type="ChEBI" id="CHEBI:33019"/>
        <dbReference type="ChEBI" id="CHEBI:58045"/>
        <dbReference type="ChEBI" id="CHEBI:78442"/>
        <dbReference type="ChEBI" id="CHEBI:78528"/>
        <dbReference type="ChEBI" id="CHEBI:456215"/>
        <dbReference type="EC" id="6.1.1.5"/>
    </reaction>
</comment>
<evidence type="ECO:0000256" key="4">
    <source>
        <dbReference type="ARBA" id="ARBA00022840"/>
    </source>
</evidence>
<dbReference type="GO" id="GO:0004822">
    <property type="term" value="F:isoleucine-tRNA ligase activity"/>
    <property type="evidence" value="ECO:0007669"/>
    <property type="project" value="UniProtKB-UniRule"/>
</dbReference>
<dbReference type="GO" id="GO:0005524">
    <property type="term" value="F:ATP binding"/>
    <property type="evidence" value="ECO:0007669"/>
    <property type="project" value="UniProtKB-KW"/>
</dbReference>
<dbReference type="InterPro" id="IPR009008">
    <property type="entry name" value="Val/Leu/Ile-tRNA-synth_edit"/>
</dbReference>
<dbReference type="AlphaFoldDB" id="A0A938YW31"/>